<protein>
    <submittedName>
        <fullName evidence="2">Uncharacterized protein</fullName>
    </submittedName>
</protein>
<feature type="region of interest" description="Disordered" evidence="1">
    <location>
        <begin position="1"/>
        <end position="28"/>
    </location>
</feature>
<keyword evidence="3" id="KW-1185">Reference proteome</keyword>
<feature type="compositionally biased region" description="Basic and acidic residues" evidence="1">
    <location>
        <begin position="9"/>
        <end position="23"/>
    </location>
</feature>
<reference evidence="3" key="1">
    <citation type="submission" date="2015-01" db="EMBL/GenBank/DDBJ databases">
        <authorList>
            <person name="Aksoy S."/>
            <person name="Warren W."/>
            <person name="Wilson R.K."/>
        </authorList>
    </citation>
    <scope>NUCLEOTIDE SEQUENCE [LARGE SCALE GENOMIC DNA]</scope>
    <source>
        <strain evidence="3">IAEA</strain>
    </source>
</reference>
<evidence type="ECO:0000256" key="1">
    <source>
        <dbReference type="SAM" id="MobiDB-lite"/>
    </source>
</evidence>
<dbReference type="Proteomes" id="UP000092460">
    <property type="component" value="Unassembled WGS sequence"/>
</dbReference>
<dbReference type="EnsemblMetazoa" id="GPPI009215-RA">
    <property type="protein sequence ID" value="GPPI009215-PA"/>
    <property type="gene ID" value="GPPI009215"/>
</dbReference>
<evidence type="ECO:0000313" key="3">
    <source>
        <dbReference type="Proteomes" id="UP000092460"/>
    </source>
</evidence>
<dbReference type="EMBL" id="JXJN01003666">
    <property type="status" value="NOT_ANNOTATED_CDS"/>
    <property type="molecule type" value="Genomic_DNA"/>
</dbReference>
<accession>A0A1B0AUJ6</accession>
<evidence type="ECO:0000313" key="2">
    <source>
        <dbReference type="EnsemblMetazoa" id="GPPI009215-PA"/>
    </source>
</evidence>
<name>A0A1B0AUJ6_9MUSC</name>
<reference evidence="2" key="2">
    <citation type="submission" date="2020-05" db="UniProtKB">
        <authorList>
            <consortium name="EnsemblMetazoa"/>
        </authorList>
    </citation>
    <scope>IDENTIFICATION</scope>
    <source>
        <strain evidence="2">IAEA</strain>
    </source>
</reference>
<proteinExistence type="predicted"/>
<organism evidence="2 3">
    <name type="scientific">Glossina palpalis gambiensis</name>
    <dbReference type="NCBI Taxonomy" id="67801"/>
    <lineage>
        <taxon>Eukaryota</taxon>
        <taxon>Metazoa</taxon>
        <taxon>Ecdysozoa</taxon>
        <taxon>Arthropoda</taxon>
        <taxon>Hexapoda</taxon>
        <taxon>Insecta</taxon>
        <taxon>Pterygota</taxon>
        <taxon>Neoptera</taxon>
        <taxon>Endopterygota</taxon>
        <taxon>Diptera</taxon>
        <taxon>Brachycera</taxon>
        <taxon>Muscomorpha</taxon>
        <taxon>Hippoboscoidea</taxon>
        <taxon>Glossinidae</taxon>
        <taxon>Glossina</taxon>
    </lineage>
</organism>
<dbReference type="VEuPathDB" id="VectorBase:GPPI009215"/>
<dbReference type="AlphaFoldDB" id="A0A1B0AUJ6"/>
<sequence>MLSDSQEEVFSKRKLSSDDKSSKQDGSCIDIRCSGTILLSSLPTFLSLRPLAAAFVQTPQFKKIN</sequence>